<feature type="chain" id="PRO_5026838362" evidence="4">
    <location>
        <begin position="17"/>
        <end position="1618"/>
    </location>
</feature>
<feature type="domain" description="Peptidase S1" evidence="5">
    <location>
        <begin position="414"/>
        <end position="685"/>
    </location>
</feature>
<accession>A0A6J1R5F3</accession>
<dbReference type="PRINTS" id="PR00261">
    <property type="entry name" value="LDLRECEPTOR"/>
</dbReference>
<evidence type="ECO:0000256" key="1">
    <source>
        <dbReference type="ARBA" id="ARBA00023157"/>
    </source>
</evidence>
<feature type="disulfide bond" evidence="3">
    <location>
        <begin position="100"/>
        <end position="115"/>
    </location>
</feature>
<dbReference type="CDD" id="cd00190">
    <property type="entry name" value="Tryp_SPc"/>
    <property type="match status" value="1"/>
</dbReference>
<dbReference type="Proteomes" id="UP000504618">
    <property type="component" value="Unplaced"/>
</dbReference>
<dbReference type="PANTHER" id="PTHR45912">
    <property type="entry name" value="CILIA- AND FLAGELLA-ASSOCIATED PROTEIN 47"/>
    <property type="match status" value="1"/>
</dbReference>
<dbReference type="InterPro" id="IPR036055">
    <property type="entry name" value="LDL_receptor-like_sf"/>
</dbReference>
<dbReference type="Gene3D" id="2.40.10.10">
    <property type="entry name" value="Trypsin-like serine proteases"/>
    <property type="match status" value="1"/>
</dbReference>
<evidence type="ECO:0000256" key="3">
    <source>
        <dbReference type="PROSITE-ProRule" id="PRU00124"/>
    </source>
</evidence>
<feature type="disulfide bond" evidence="3">
    <location>
        <begin position="88"/>
        <end position="106"/>
    </location>
</feature>
<dbReference type="GO" id="GO:0060271">
    <property type="term" value="P:cilium assembly"/>
    <property type="evidence" value="ECO:0007669"/>
    <property type="project" value="TreeGrafter"/>
</dbReference>
<dbReference type="InterPro" id="IPR002172">
    <property type="entry name" value="LDrepeatLR_classA_rpt"/>
</dbReference>
<name>A0A6J1R5F3_9HYME</name>
<evidence type="ECO:0000259" key="5">
    <source>
        <dbReference type="PROSITE" id="PS50240"/>
    </source>
</evidence>
<dbReference type="Gene3D" id="4.10.400.10">
    <property type="entry name" value="Low-density Lipoprotein Receptor"/>
    <property type="match status" value="6"/>
</dbReference>
<dbReference type="SMART" id="SM00192">
    <property type="entry name" value="LDLa"/>
    <property type="match status" value="6"/>
</dbReference>
<evidence type="ECO:0000256" key="2">
    <source>
        <dbReference type="ARBA" id="ARBA00023180"/>
    </source>
</evidence>
<dbReference type="InterPro" id="IPR018114">
    <property type="entry name" value="TRYPSIN_HIS"/>
</dbReference>
<dbReference type="InterPro" id="IPR001254">
    <property type="entry name" value="Trypsin_dom"/>
</dbReference>
<dbReference type="PANTHER" id="PTHR45912:SF3">
    <property type="entry name" value="CILIA- AND FLAGELLA-ASSOCIATED PROTEIN 47"/>
    <property type="match status" value="1"/>
</dbReference>
<dbReference type="PROSITE" id="PS50068">
    <property type="entry name" value="LDLRA_2"/>
    <property type="match status" value="5"/>
</dbReference>
<dbReference type="FunFam" id="4.10.400.10:FF:000065">
    <property type="entry name" value="Transmembrane protease serine 7"/>
    <property type="match status" value="1"/>
</dbReference>
<evidence type="ECO:0000313" key="6">
    <source>
        <dbReference type="Proteomes" id="UP000504618"/>
    </source>
</evidence>
<evidence type="ECO:0000313" key="7">
    <source>
        <dbReference type="RefSeq" id="XP_024888115.1"/>
    </source>
</evidence>
<dbReference type="PROSITE" id="PS00134">
    <property type="entry name" value="TRYPSIN_HIS"/>
    <property type="match status" value="1"/>
</dbReference>
<dbReference type="GO" id="GO:0005929">
    <property type="term" value="C:cilium"/>
    <property type="evidence" value="ECO:0007669"/>
    <property type="project" value="TreeGrafter"/>
</dbReference>
<dbReference type="InterPro" id="IPR009003">
    <property type="entry name" value="Peptidase_S1_PA"/>
</dbReference>
<dbReference type="CDD" id="cd00112">
    <property type="entry name" value="LDLa"/>
    <property type="match status" value="6"/>
</dbReference>
<dbReference type="FunFam" id="2.40.10.10:FF:000068">
    <property type="entry name" value="transmembrane protease serine 2"/>
    <property type="match status" value="1"/>
</dbReference>
<keyword evidence="1 3" id="KW-1015">Disulfide bond</keyword>
<dbReference type="InterPro" id="IPR023415">
    <property type="entry name" value="LDLR_class-A_CS"/>
</dbReference>
<dbReference type="SUPFAM" id="SSF50494">
    <property type="entry name" value="Trypsin-like serine proteases"/>
    <property type="match status" value="1"/>
</dbReference>
<feature type="disulfide bond" evidence="3">
    <location>
        <begin position="81"/>
        <end position="93"/>
    </location>
</feature>
<gene>
    <name evidence="7" type="primary">LOC112465004</name>
</gene>
<protein>
    <submittedName>
        <fullName evidence="7">Uncharacterized protein LOC112465004</fullName>
    </submittedName>
</protein>
<dbReference type="Pfam" id="PF00057">
    <property type="entry name" value="Ldl_recept_a"/>
    <property type="match status" value="5"/>
</dbReference>
<dbReference type="OrthoDB" id="6147874at2759"/>
<sequence length="1618" mass="180515">MIALTTLIITMLVATGIINIREFAGFNRIYVTTEENNQVYSSLTFICVDGTVMPLANVCDGIPHCPDSSDEVGTLCRHVVCPTHMYRCNYGACVSRAARCDGLADCVDASDEIACDRDANDVCSDRDFQCSTVNQECIPFAEVCNGYKDCSDGSDENTTICREYTCPEHTFRCAYGGCVHQEVACDGVKDCVDGTDEDSSTCAAVDCQDQEECSQYECRDQEFACENRRQCLPIAKVCDGTRHCADASDESAKLCEARECPENWFRCAYGGCIRSELKCNSRLNCHDWSDEDESLCGITLPEGACRLPAAKAGTHYSVSGCSGCRPGEVVPELTRLDYACDVEGTLQGASEIYCQNNRWFPGIPSCTFSNETEGITCPALSETHDAIKRCEAMWGPHEGWLPCDRPLPVAAALIVKGWRVEEKETLPWQATLFSHEDGQWRFFCGGTLIGERVVLTAGHCVWKTAADTMRVALGTLSSDLSQVGENAQVIDVESIELQNAYQDHESNYGSDIALLILKRAATINSVVGPVCVPWHSDETLLEYQRNGGLGLVAGMGLTENDTFSPVLRVTTMKIISDDECRQNQNRDFRKYLTYTSFCAGWANGTGVCNGDSGGGLVLQRPNSSVWEVHGVVSVSPRRLGTNVCDPNFYAVFTKAFQVKALKSGIRISPGLSITTYVTYTFKRTSISHAIIPIEINGKIFDYHVISTLAIEYISIEPKLIDFGTIDIGYSSGLKIVTIRNEGSKSTRIKSTPNIRVPIKVRVIVPKLVVYHTNTTGDFTLIDFPPTVENTCRYDTFVLRNLSSRACSYVVLGEIDNEVKCIRDIDRKQYLTYSVFEIHPVEGRINPFQGIIFEIKFSPINTLQRRKEHEQKQLSKCENECPSLMKNRDFMQFIRIARVHCTESDDITKSMMEISSMLMSRASSTDSGICDVIKLCLYGEVEAVQLHLEPDTLYFGDLIVGQISQRVLRLTNPSAVAPIYLECAPNAAARCCPNWMRLKPKTSIEILVKVCGKESIEPSFKLFFNVAADSYDSTASRRRFGRIKVGSYFVECTVNIIFKSKKGLLSHLMILQPGSIMTRLVEYFADGVGKFNGYINYVINDNHSFELNITAYIVQKQLYIDKREIEFGKEWSKGEVYRPLASVVQITNKLDAKICFRWEVPAASGFHIEPRSGSVRGNATLHVYVRYEHSDNAKDNYAQALMKCESGSRVSLRLSVPRFVPKVEFVSDNANLGEIPLNLPTRVVAVLQNFEFNEVTYEIDSASLIRGCNVNQLRGKISPRGIAILEVYLTFDVCCRFTTTIAVTIQGCLQLLYRINGSVSFPRLKLLPQRIDVKRLSIDALQTYQITATNVGTTLLKLQVLLEEHPEFHVSLLENGKSLEIGTEGIIIVSGASQTLYLHFQPVDLASYAFYLPIVINQLLGPVSMLNPKSIRPAEFLKSHEAHYAHLPGFAITPLPDKLPTISIDYTVASRVIFFSKLSFRFNAATNKINSVWQTSVNDRLVVEWTAQGECICSNQRSGVRDNCLFNVSLPVPSCNVQLRKCVAQMFQKTLESKERLFWSKYLNTHIELRLIKWLMGDDVDSAALEFVHVFNTAVTYKVTISDKLSPLILPECFTIQGK</sequence>
<dbReference type="InterPro" id="IPR043504">
    <property type="entry name" value="Peptidase_S1_PA_chymotrypsin"/>
</dbReference>
<organism evidence="6 7">
    <name type="scientific">Temnothorax curvispinosus</name>
    <dbReference type="NCBI Taxonomy" id="300111"/>
    <lineage>
        <taxon>Eukaryota</taxon>
        <taxon>Metazoa</taxon>
        <taxon>Ecdysozoa</taxon>
        <taxon>Arthropoda</taxon>
        <taxon>Hexapoda</taxon>
        <taxon>Insecta</taxon>
        <taxon>Pterygota</taxon>
        <taxon>Neoptera</taxon>
        <taxon>Endopterygota</taxon>
        <taxon>Hymenoptera</taxon>
        <taxon>Apocrita</taxon>
        <taxon>Aculeata</taxon>
        <taxon>Formicoidea</taxon>
        <taxon>Formicidae</taxon>
        <taxon>Myrmicinae</taxon>
        <taxon>Temnothorax</taxon>
    </lineage>
</organism>
<feature type="disulfide bond" evidence="3">
    <location>
        <begin position="267"/>
        <end position="285"/>
    </location>
</feature>
<dbReference type="PROSITE" id="PS01209">
    <property type="entry name" value="LDLRA_1"/>
    <property type="match status" value="4"/>
</dbReference>
<dbReference type="SUPFAM" id="SSF57424">
    <property type="entry name" value="LDL receptor-like module"/>
    <property type="match status" value="6"/>
</dbReference>
<dbReference type="RefSeq" id="XP_024888115.1">
    <property type="nucleotide sequence ID" value="XM_025032347.1"/>
</dbReference>
<dbReference type="GO" id="GO:0004252">
    <property type="term" value="F:serine-type endopeptidase activity"/>
    <property type="evidence" value="ECO:0007669"/>
    <property type="project" value="InterPro"/>
</dbReference>
<feature type="signal peptide" evidence="4">
    <location>
        <begin position="1"/>
        <end position="16"/>
    </location>
</feature>
<keyword evidence="4" id="KW-0732">Signal</keyword>
<dbReference type="PROSITE" id="PS50240">
    <property type="entry name" value="TRYPSIN_DOM"/>
    <property type="match status" value="1"/>
</dbReference>
<dbReference type="Pfam" id="PF00089">
    <property type="entry name" value="Trypsin"/>
    <property type="match status" value="1"/>
</dbReference>
<dbReference type="SMART" id="SM00020">
    <property type="entry name" value="Tryp_SPc"/>
    <property type="match status" value="1"/>
</dbReference>
<keyword evidence="2" id="KW-0325">Glycoprotein</keyword>
<keyword evidence="6" id="KW-1185">Reference proteome</keyword>
<dbReference type="GeneID" id="112465004"/>
<feature type="disulfide bond" evidence="3">
    <location>
        <begin position="260"/>
        <end position="272"/>
    </location>
</feature>
<feature type="disulfide bond" evidence="3">
    <location>
        <begin position="166"/>
        <end position="178"/>
    </location>
</feature>
<reference evidence="7" key="1">
    <citation type="submission" date="2025-08" db="UniProtKB">
        <authorList>
            <consortium name="RefSeq"/>
        </authorList>
    </citation>
    <scope>IDENTIFICATION</scope>
    <source>
        <tissue evidence="7">Whole body</tissue>
    </source>
</reference>
<dbReference type="GO" id="GO:0006508">
    <property type="term" value="P:proteolysis"/>
    <property type="evidence" value="ECO:0007669"/>
    <property type="project" value="InterPro"/>
</dbReference>
<feature type="disulfide bond" evidence="3">
    <location>
        <begin position="173"/>
        <end position="191"/>
    </location>
</feature>
<comment type="caution">
    <text evidence="3">Lacks conserved residue(s) required for the propagation of feature annotation.</text>
</comment>
<proteinExistence type="predicted"/>
<evidence type="ECO:0000256" key="4">
    <source>
        <dbReference type="SAM" id="SignalP"/>
    </source>
</evidence>